<keyword evidence="1" id="KW-0732">Signal</keyword>
<evidence type="ECO:0000313" key="2">
    <source>
        <dbReference type="EMBL" id="KHE42428.1"/>
    </source>
</evidence>
<dbReference type="SUPFAM" id="SSF56935">
    <property type="entry name" value="Porins"/>
    <property type="match status" value="1"/>
</dbReference>
<feature type="signal peptide" evidence="1">
    <location>
        <begin position="1"/>
        <end position="20"/>
    </location>
</feature>
<keyword evidence="3" id="KW-1185">Reference proteome</keyword>
<protein>
    <recommendedName>
        <fullName evidence="4">Outer membrane protein beta-barrel domain-containing protein</fullName>
    </recommendedName>
</protein>
<dbReference type="SUPFAM" id="SSF49464">
    <property type="entry name" value="Carboxypeptidase regulatory domain-like"/>
    <property type="match status" value="1"/>
</dbReference>
<evidence type="ECO:0008006" key="4">
    <source>
        <dbReference type="Google" id="ProtNLM"/>
    </source>
</evidence>
<sequence>MKKSKFCILFVLFVIAADIAAVDAQIVLKGKVTTREEEPVAFAAVSLRGMRDTTRLVETAVTDMQGNYAFGKHREGKYLLTIQSLGFRTLNDTVHIRRSSLGNTYEMRKDYLLEEEATAIDDVVVVGTNVAHYLDRTVYRVTNADRRTAVTGLDLTNKVPQVTLDRINETVSSSDGEVTILVNGIAASAQELKTISPEEVGQIEYYDLPPIRYGGGNAVLNIVTKEVRDGFYGGIDLKHAVPVRWLNDSFYLRYNRGRSQLTFRYYASWHKSDAQFVDDEYRYALNGTDYAQYLHTSGGYRSFYNDFNLKYTNQLQDKYVFQATFYPSLRNNENHYDSQIEFLEGATGMQRYGNYRTESKIFNPTLDLYFWRQLGRKQELIMAITGNYFDSGLDTRSSEYDSADDRPVFEDFLTVDGRKYSAIGQALYIKNFEKVAFSVGERFSYESNIAHTASWLSGDRQERTTRMNNYLAAEVSGKIKTRFSYRFSLGVIASRTVTAGNDSWQWVFAPNVIAGYQISSSFIVKAGFSQANTSPSLGMLDDRIAMITQNIVSRGNPSLKNGFRNSAFIGTGYTNKWLNINVTCLYGYAKNPINYYYRQDGARYEYMPVNDRSSETCGINYALQLTPFENDILTIKLQGGVYYTSLNSGVLGRVGYLRIPLSYYIQFAWKNLSAFYQGNIVTGNMVPPMIVYSDLGSGIGIIYKYRNFAFSLSCANFLIRPESRSHTIGGSAVWRKSTGSQRDSYNRVMLGVSYNFGRGRVYNEAERHISNRDEDSGL</sequence>
<evidence type="ECO:0000256" key="1">
    <source>
        <dbReference type="SAM" id="SignalP"/>
    </source>
</evidence>
<gene>
    <name evidence="2" type="ORF">LG35_04155</name>
</gene>
<dbReference type="InterPro" id="IPR008969">
    <property type="entry name" value="CarboxyPept-like_regulatory"/>
</dbReference>
<name>A0ABR4YJJ5_9BACT</name>
<dbReference type="Pfam" id="PF13715">
    <property type="entry name" value="CarbopepD_reg_2"/>
    <property type="match status" value="1"/>
</dbReference>
<accession>A0ABR4YJJ5</accession>
<dbReference type="RefSeq" id="WP_035472527.1">
    <property type="nucleotide sequence ID" value="NZ_JRGF01000004.1"/>
</dbReference>
<dbReference type="EMBL" id="JRGF01000004">
    <property type="protein sequence ID" value="KHE42428.1"/>
    <property type="molecule type" value="Genomic_DNA"/>
</dbReference>
<feature type="chain" id="PRO_5045242055" description="Outer membrane protein beta-barrel domain-containing protein" evidence="1">
    <location>
        <begin position="21"/>
        <end position="778"/>
    </location>
</feature>
<dbReference type="Proteomes" id="UP000030889">
    <property type="component" value="Unassembled WGS sequence"/>
</dbReference>
<proteinExistence type="predicted"/>
<comment type="caution">
    <text evidence="2">The sequence shown here is derived from an EMBL/GenBank/DDBJ whole genome shotgun (WGS) entry which is preliminary data.</text>
</comment>
<organism evidence="2 3">
    <name type="scientific">Alistipes inops</name>
    <dbReference type="NCBI Taxonomy" id="1501391"/>
    <lineage>
        <taxon>Bacteria</taxon>
        <taxon>Pseudomonadati</taxon>
        <taxon>Bacteroidota</taxon>
        <taxon>Bacteroidia</taxon>
        <taxon>Bacteroidales</taxon>
        <taxon>Rikenellaceae</taxon>
        <taxon>Alistipes</taxon>
    </lineage>
</organism>
<dbReference type="Gene3D" id="2.60.40.1120">
    <property type="entry name" value="Carboxypeptidase-like, regulatory domain"/>
    <property type="match status" value="1"/>
</dbReference>
<evidence type="ECO:0000313" key="3">
    <source>
        <dbReference type="Proteomes" id="UP000030889"/>
    </source>
</evidence>
<reference evidence="2 3" key="1">
    <citation type="submission" date="2014-09" db="EMBL/GenBank/DDBJ databases">
        <title>Alistipes sp. 627, sp. nov., a novel member of the family Rikenellaceae isolated from human faeces.</title>
        <authorList>
            <person name="Shkoporov A.N."/>
            <person name="Chaplin A.V."/>
            <person name="Motuzova O.V."/>
            <person name="Kafarskaia L.I."/>
            <person name="Khokhlova E.V."/>
            <person name="Efimov B.A."/>
        </authorList>
    </citation>
    <scope>NUCLEOTIDE SEQUENCE [LARGE SCALE GENOMIC DNA]</scope>
    <source>
        <strain evidence="2 3">627</strain>
    </source>
</reference>